<evidence type="ECO:0000256" key="1">
    <source>
        <dbReference type="ARBA" id="ARBA00022801"/>
    </source>
</evidence>
<name>A0ABS7CXI0_9BACT</name>
<dbReference type="PROSITE" id="PS51635">
    <property type="entry name" value="PNPLA"/>
    <property type="match status" value="1"/>
</dbReference>
<comment type="caution">
    <text evidence="6">The sequence shown here is derived from an EMBL/GenBank/DDBJ whole genome shotgun (WGS) entry which is preliminary data.</text>
</comment>
<dbReference type="Pfam" id="PF01734">
    <property type="entry name" value="Patatin"/>
    <property type="match status" value="1"/>
</dbReference>
<dbReference type="InterPro" id="IPR002641">
    <property type="entry name" value="PNPLA_dom"/>
</dbReference>
<dbReference type="Proteomes" id="UP000813018">
    <property type="component" value="Unassembled WGS sequence"/>
</dbReference>
<evidence type="ECO:0000259" key="5">
    <source>
        <dbReference type="PROSITE" id="PS51635"/>
    </source>
</evidence>
<feature type="domain" description="PNPLA" evidence="5">
    <location>
        <begin position="37"/>
        <end position="232"/>
    </location>
</feature>
<dbReference type="RefSeq" id="WP_219878391.1">
    <property type="nucleotide sequence ID" value="NZ_JAHYXK010000015.1"/>
</dbReference>
<dbReference type="PANTHER" id="PTHR14226">
    <property type="entry name" value="NEUROPATHY TARGET ESTERASE/SWISS CHEESE D.MELANOGASTER"/>
    <property type="match status" value="1"/>
</dbReference>
<keyword evidence="1 4" id="KW-0378">Hydrolase</keyword>
<evidence type="ECO:0000256" key="2">
    <source>
        <dbReference type="ARBA" id="ARBA00022963"/>
    </source>
</evidence>
<dbReference type="SUPFAM" id="SSF52151">
    <property type="entry name" value="FabD/lysophospholipase-like"/>
    <property type="match status" value="1"/>
</dbReference>
<accession>A0ABS7CXI0</accession>
<evidence type="ECO:0000313" key="7">
    <source>
        <dbReference type="Proteomes" id="UP000813018"/>
    </source>
</evidence>
<keyword evidence="3 4" id="KW-0443">Lipid metabolism</keyword>
<dbReference type="InterPro" id="IPR016035">
    <property type="entry name" value="Acyl_Trfase/lysoPLipase"/>
</dbReference>
<sequence length="776" mass="87936">MQQAYSSPCIKTWLMGILSVLLLYFCTTSVSAQRVAVVFSGGGAKGIAHVGVLKALEENNIPVDYVLGTSMGGVVGGLYAAGYSPSEIEYLFNTKEFQDWARGRTEDTYTYNYASPDISPSFLHFNLSLDSTFQMHLNSSLANGASLNFAFAQLLAQPSAKAKYSFDKLMVPFRSIASDIYTQQQVVLSKGQLSDAVRATMTVPLVFRPIRVERRLLYDGGLYNNFPVDVARSEFKPDVVIGVNVSPKTYNEYPYGKDDFDLPQTLYYAMLSNSDSTALGKQDIYLQPNTGNLTALDFNEVKTLFDAGYNAAQEKMEEIKRKIGRRVTPEQMSAKREEFRKGFSALSFQEITVSGLDEAQSAYVHKFFRKEGDVYTMEEIKKGYFRLSAVESFRSIYPSIVYNTSKNAYEFKLDMEHDEALQLSVGGVLASRPIDNIYAGFDYSLLRKKLYTFSSSFNTGRFYQAAKARIRIDVPARFPYYLEPSFMYNNWSYLSTKGFLLDRDKLPFIEQSDRNFNLSLGFTNTYKGKLVLNAGFIQTIDRYSNRLEILSTDTLDKTNFNALSTGITFKRGHLNRKQFASSGSMLTASADFIHGRETLRPGSTSAITSKQQSNREWFKIKATYEQYFGEQKHRIGYMLEGVASNQPFFMNYRSTLTSAAAFTPLPDSKTLFLDRYRSHQYLAGGIKYIYLFSQRLEGRLEGYAFQPYKPILQNREQQAYYGDLFRGTSFIGSTSMVYHSIIGPVALSLNYYGDTAKEWGLLFHIGYIIFQDRALD</sequence>
<feature type="active site" description="Nucleophile" evidence="4">
    <location>
        <position position="70"/>
    </location>
</feature>
<proteinExistence type="predicted"/>
<feature type="short sequence motif" description="GXSXG" evidence="4">
    <location>
        <begin position="68"/>
        <end position="72"/>
    </location>
</feature>
<gene>
    <name evidence="6" type="ORF">K0O23_15695</name>
</gene>
<dbReference type="CDD" id="cd07205">
    <property type="entry name" value="Pat_PNPLA6_PNPLA7_NTE1_like"/>
    <property type="match status" value="1"/>
</dbReference>
<feature type="short sequence motif" description="GXGXXG" evidence="4">
    <location>
        <begin position="41"/>
        <end position="46"/>
    </location>
</feature>
<dbReference type="InterPro" id="IPR050301">
    <property type="entry name" value="NTE"/>
</dbReference>
<reference evidence="6 7" key="1">
    <citation type="journal article" date="2016" name="Int. J. Syst. Evol. Microbiol.">
        <title>Pontibacter aydingkolensis sp. nov., isolated from soil of a salt lake.</title>
        <authorList>
            <person name="Osman G."/>
            <person name="Zhang T."/>
            <person name="Lou K."/>
            <person name="Gao Y."/>
            <person name="Chang W."/>
            <person name="Lin Q."/>
            <person name="Yang H.M."/>
            <person name="Huo X.D."/>
            <person name="Wang N."/>
        </authorList>
    </citation>
    <scope>NUCLEOTIDE SEQUENCE [LARGE SCALE GENOMIC DNA]</scope>
    <source>
        <strain evidence="6 7">KACC 19255</strain>
    </source>
</reference>
<evidence type="ECO:0000313" key="6">
    <source>
        <dbReference type="EMBL" id="MBW7468520.1"/>
    </source>
</evidence>
<dbReference type="PANTHER" id="PTHR14226:SF29">
    <property type="entry name" value="NEUROPATHY TARGET ESTERASE SWS"/>
    <property type="match status" value="1"/>
</dbReference>
<keyword evidence="7" id="KW-1185">Reference proteome</keyword>
<protein>
    <submittedName>
        <fullName evidence="6">Patatin-like phospholipase family protein</fullName>
    </submittedName>
</protein>
<feature type="short sequence motif" description="DGA/G" evidence="4">
    <location>
        <begin position="219"/>
        <end position="221"/>
    </location>
</feature>
<keyword evidence="2 4" id="KW-0442">Lipid degradation</keyword>
<evidence type="ECO:0000256" key="3">
    <source>
        <dbReference type="ARBA" id="ARBA00023098"/>
    </source>
</evidence>
<dbReference type="Gene3D" id="3.40.1090.10">
    <property type="entry name" value="Cytosolic phospholipase A2 catalytic domain"/>
    <property type="match status" value="1"/>
</dbReference>
<evidence type="ECO:0000256" key="4">
    <source>
        <dbReference type="PROSITE-ProRule" id="PRU01161"/>
    </source>
</evidence>
<organism evidence="6 7">
    <name type="scientific">Pontibacter aydingkolensis</name>
    <dbReference type="NCBI Taxonomy" id="1911536"/>
    <lineage>
        <taxon>Bacteria</taxon>
        <taxon>Pseudomonadati</taxon>
        <taxon>Bacteroidota</taxon>
        <taxon>Cytophagia</taxon>
        <taxon>Cytophagales</taxon>
        <taxon>Hymenobacteraceae</taxon>
        <taxon>Pontibacter</taxon>
    </lineage>
</organism>
<dbReference type="EMBL" id="JAHYXK010000015">
    <property type="protein sequence ID" value="MBW7468520.1"/>
    <property type="molecule type" value="Genomic_DNA"/>
</dbReference>
<feature type="active site" description="Proton acceptor" evidence="4">
    <location>
        <position position="219"/>
    </location>
</feature>